<dbReference type="GO" id="GO:0017069">
    <property type="term" value="F:snRNA binding"/>
    <property type="evidence" value="ECO:0007669"/>
    <property type="project" value="TreeGrafter"/>
</dbReference>
<dbReference type="SMART" id="SM00360">
    <property type="entry name" value="RRM"/>
    <property type="match status" value="1"/>
</dbReference>
<proteinExistence type="predicted"/>
<dbReference type="Pfam" id="PF00076">
    <property type="entry name" value="RRM_1"/>
    <property type="match status" value="1"/>
</dbReference>
<dbReference type="STRING" id="35525.A0A164U4X4"/>
<evidence type="ECO:0000259" key="5">
    <source>
        <dbReference type="PROSITE" id="PS50102"/>
    </source>
</evidence>
<dbReference type="GO" id="GO:0071011">
    <property type="term" value="C:precatalytic spliceosome"/>
    <property type="evidence" value="ECO:0007669"/>
    <property type="project" value="TreeGrafter"/>
</dbReference>
<reference evidence="6 7" key="1">
    <citation type="submission" date="2016-03" db="EMBL/GenBank/DDBJ databases">
        <title>EvidentialGene: Evidence-directed Construction of Genes on Genomes.</title>
        <authorList>
            <person name="Gilbert D.G."/>
            <person name="Choi J.-H."/>
            <person name="Mockaitis K."/>
            <person name="Colbourne J."/>
            <person name="Pfrender M."/>
        </authorList>
    </citation>
    <scope>NUCLEOTIDE SEQUENCE [LARGE SCALE GENOMIC DNA]</scope>
    <source>
        <strain evidence="6 7">Xinb3</strain>
        <tissue evidence="6">Complete organism</tissue>
    </source>
</reference>
<accession>A0A164U4X4</accession>
<dbReference type="AlphaFoldDB" id="A0A164U4X4"/>
<dbReference type="GO" id="GO:0003729">
    <property type="term" value="F:mRNA binding"/>
    <property type="evidence" value="ECO:0007669"/>
    <property type="project" value="TreeGrafter"/>
</dbReference>
<dbReference type="PANTHER" id="PTHR13952">
    <property type="entry name" value="U1 SMALL NUCLEAR RIBONUCLEOPROTEIN 70 KD"/>
    <property type="match status" value="1"/>
</dbReference>
<evidence type="ECO:0000256" key="1">
    <source>
        <dbReference type="ARBA" id="ARBA00004123"/>
    </source>
</evidence>
<protein>
    <submittedName>
        <fullName evidence="6">Protein boule-like protein</fullName>
    </submittedName>
</protein>
<dbReference type="EMBL" id="LRGB01001581">
    <property type="protein sequence ID" value="KZS11065.1"/>
    <property type="molecule type" value="Genomic_DNA"/>
</dbReference>
<dbReference type="PANTHER" id="PTHR13952:SF6">
    <property type="entry name" value="U11_U12 SMALL NUCLEAR RIBONUCLEOPROTEIN 35 KDA PROTEIN"/>
    <property type="match status" value="1"/>
</dbReference>
<comment type="subcellular location">
    <subcellularLocation>
        <location evidence="1">Nucleus</location>
    </subcellularLocation>
</comment>
<dbReference type="InterPro" id="IPR000504">
    <property type="entry name" value="RRM_dom"/>
</dbReference>
<evidence type="ECO:0000256" key="3">
    <source>
        <dbReference type="ARBA" id="ARBA00023242"/>
    </source>
</evidence>
<dbReference type="InterPro" id="IPR012677">
    <property type="entry name" value="Nucleotide-bd_a/b_plait_sf"/>
</dbReference>
<dbReference type="OrthoDB" id="6159137at2759"/>
<keyword evidence="3" id="KW-0539">Nucleus</keyword>
<gene>
    <name evidence="6" type="ORF">APZ42_023771</name>
</gene>
<dbReference type="Gene3D" id="3.30.70.330">
    <property type="match status" value="1"/>
</dbReference>
<keyword evidence="7" id="KW-1185">Reference proteome</keyword>
<evidence type="ECO:0000256" key="4">
    <source>
        <dbReference type="PROSITE-ProRule" id="PRU00176"/>
    </source>
</evidence>
<organism evidence="6 7">
    <name type="scientific">Daphnia magna</name>
    <dbReference type="NCBI Taxonomy" id="35525"/>
    <lineage>
        <taxon>Eukaryota</taxon>
        <taxon>Metazoa</taxon>
        <taxon>Ecdysozoa</taxon>
        <taxon>Arthropoda</taxon>
        <taxon>Crustacea</taxon>
        <taxon>Branchiopoda</taxon>
        <taxon>Diplostraca</taxon>
        <taxon>Cladocera</taxon>
        <taxon>Anomopoda</taxon>
        <taxon>Daphniidae</taxon>
        <taxon>Daphnia</taxon>
    </lineage>
</organism>
<keyword evidence="2 4" id="KW-0694">RNA-binding</keyword>
<dbReference type="Proteomes" id="UP000076858">
    <property type="component" value="Unassembled WGS sequence"/>
</dbReference>
<evidence type="ECO:0000313" key="7">
    <source>
        <dbReference type="Proteomes" id="UP000076858"/>
    </source>
</evidence>
<name>A0A164U4X4_9CRUS</name>
<sequence length="234" mass="26974">MSKFDQSWSSYAKVYDPIQVGSIDGTHTDPHDNGIVRACNASYHPNRLLKNNPERTLFIGRLDKDVMEKDLENLFSKYGTLENVTVVRDIVTGFSKRYAFVEFRSRRDCHLARSKEQKTILKGKEILVEFEFQNTLPGWIPRRLGIVEALVVEKSQVSYDLVVLTGHGKGRSKLYHIPVECPSPTPSSVMLNSREIRCVFHAEFQLILKVEGKSILRWISIERETRNLVHRQET</sequence>
<evidence type="ECO:0000313" key="6">
    <source>
        <dbReference type="EMBL" id="KZS11065.1"/>
    </source>
</evidence>
<dbReference type="InterPro" id="IPR051183">
    <property type="entry name" value="U1_U11-U12_snRNP_70-35kDa"/>
</dbReference>
<dbReference type="InterPro" id="IPR035979">
    <property type="entry name" value="RBD_domain_sf"/>
</dbReference>
<feature type="domain" description="RRM" evidence="5">
    <location>
        <begin position="55"/>
        <end position="133"/>
    </location>
</feature>
<dbReference type="SUPFAM" id="SSF54928">
    <property type="entry name" value="RNA-binding domain, RBD"/>
    <property type="match status" value="1"/>
</dbReference>
<dbReference type="PROSITE" id="PS50102">
    <property type="entry name" value="RRM"/>
    <property type="match status" value="1"/>
</dbReference>
<evidence type="ECO:0000256" key="2">
    <source>
        <dbReference type="ARBA" id="ARBA00022884"/>
    </source>
</evidence>
<dbReference type="GO" id="GO:0000398">
    <property type="term" value="P:mRNA splicing, via spliceosome"/>
    <property type="evidence" value="ECO:0007669"/>
    <property type="project" value="TreeGrafter"/>
</dbReference>
<comment type="caution">
    <text evidence="6">The sequence shown here is derived from an EMBL/GenBank/DDBJ whole genome shotgun (WGS) entry which is preliminary data.</text>
</comment>